<evidence type="ECO:0000313" key="3">
    <source>
        <dbReference type="Proteomes" id="UP000587586"/>
    </source>
</evidence>
<dbReference type="EMBL" id="BLXZ01000007">
    <property type="protein sequence ID" value="GFO69939.1"/>
    <property type="molecule type" value="Genomic_DNA"/>
</dbReference>
<gene>
    <name evidence="2" type="ORF">GMLC_35180</name>
</gene>
<comment type="caution">
    <text evidence="2">The sequence shown here is derived from an EMBL/GenBank/DDBJ whole genome shotgun (WGS) entry which is preliminary data.</text>
</comment>
<reference evidence="3" key="1">
    <citation type="submission" date="2020-06" db="EMBL/GenBank/DDBJ databases">
        <title>Draft genomic sequecing of Geomonas sp. Red745.</title>
        <authorList>
            <person name="Itoh H."/>
            <person name="Xu Z.X."/>
            <person name="Ushijima N."/>
            <person name="Masuda Y."/>
            <person name="Shiratori Y."/>
            <person name="Senoo K."/>
        </authorList>
    </citation>
    <scope>NUCLEOTIDE SEQUENCE [LARGE SCALE GENOMIC DNA]</scope>
    <source>
        <strain evidence="3">Red745</strain>
    </source>
</reference>
<protein>
    <recommendedName>
        <fullName evidence="4">Zinc ribbon domain-containing protein</fullName>
    </recommendedName>
</protein>
<feature type="transmembrane region" description="Helical" evidence="1">
    <location>
        <begin position="7"/>
        <end position="26"/>
    </location>
</feature>
<sequence length="88" mass="10106">MQLMQQVGFYLIFFVLPGVAGARIAWTKGRNPLLWLVVNGLFPPTLLVTIFQGPARPVAGHYRQCPSCREYNKWRESVCKYCQSEFPN</sequence>
<keyword evidence="1" id="KW-0812">Transmembrane</keyword>
<dbReference type="Proteomes" id="UP000587586">
    <property type="component" value="Unassembled WGS sequence"/>
</dbReference>
<keyword evidence="1" id="KW-0472">Membrane</keyword>
<keyword evidence="3" id="KW-1185">Reference proteome</keyword>
<proteinExistence type="predicted"/>
<evidence type="ECO:0000313" key="2">
    <source>
        <dbReference type="EMBL" id="GFO69939.1"/>
    </source>
</evidence>
<organism evidence="2 3">
    <name type="scientific">Geomonas limicola</name>
    <dbReference type="NCBI Taxonomy" id="2740186"/>
    <lineage>
        <taxon>Bacteria</taxon>
        <taxon>Pseudomonadati</taxon>
        <taxon>Thermodesulfobacteriota</taxon>
        <taxon>Desulfuromonadia</taxon>
        <taxon>Geobacterales</taxon>
        <taxon>Geobacteraceae</taxon>
        <taxon>Geomonas</taxon>
    </lineage>
</organism>
<accession>A0A6V8NG48</accession>
<name>A0A6V8NG48_9BACT</name>
<feature type="transmembrane region" description="Helical" evidence="1">
    <location>
        <begin position="32"/>
        <end position="51"/>
    </location>
</feature>
<dbReference type="RefSeq" id="WP_183362511.1">
    <property type="nucleotide sequence ID" value="NZ_BLXZ01000007.1"/>
</dbReference>
<evidence type="ECO:0000256" key="1">
    <source>
        <dbReference type="SAM" id="Phobius"/>
    </source>
</evidence>
<evidence type="ECO:0008006" key="4">
    <source>
        <dbReference type="Google" id="ProtNLM"/>
    </source>
</evidence>
<dbReference type="AlphaFoldDB" id="A0A6V8NG48"/>
<keyword evidence="1" id="KW-1133">Transmembrane helix</keyword>